<keyword evidence="3" id="KW-1185">Reference proteome</keyword>
<evidence type="ECO:0000313" key="3">
    <source>
        <dbReference type="Proteomes" id="UP000199527"/>
    </source>
</evidence>
<evidence type="ECO:0000256" key="1">
    <source>
        <dbReference type="SAM" id="SignalP"/>
    </source>
</evidence>
<dbReference type="Pfam" id="PF11075">
    <property type="entry name" value="DUF2780"/>
    <property type="match status" value="1"/>
</dbReference>
<dbReference type="InterPro" id="IPR021302">
    <property type="entry name" value="DUF2780_VcgC/VcgE"/>
</dbReference>
<accession>A0A1G8R7H0</accession>
<dbReference type="AlphaFoldDB" id="A0A1G8R7H0"/>
<reference evidence="3" key="1">
    <citation type="submission" date="2016-10" db="EMBL/GenBank/DDBJ databases">
        <authorList>
            <person name="Varghese N."/>
            <person name="Submissions S."/>
        </authorList>
    </citation>
    <scope>NUCLEOTIDE SEQUENCE [LARGE SCALE GENOMIC DNA]</scope>
    <source>
        <strain evidence="3">DSM 23317</strain>
    </source>
</reference>
<gene>
    <name evidence="2" type="ORF">SAMN04488540_10587</name>
</gene>
<protein>
    <recommendedName>
        <fullName evidence="4">DUF2780 domain-containing protein</fullName>
    </recommendedName>
</protein>
<dbReference type="Proteomes" id="UP000199527">
    <property type="component" value="Unassembled WGS sequence"/>
</dbReference>
<evidence type="ECO:0008006" key="4">
    <source>
        <dbReference type="Google" id="ProtNLM"/>
    </source>
</evidence>
<feature type="chain" id="PRO_5011770174" description="DUF2780 domain-containing protein" evidence="1">
    <location>
        <begin position="23"/>
        <end position="151"/>
    </location>
</feature>
<feature type="signal peptide" evidence="1">
    <location>
        <begin position="1"/>
        <end position="22"/>
    </location>
</feature>
<sequence length="151" mass="15149">MKVMVSRWLFLVMVLLSAPVSASDALIGMLTSQLGVTEQQASGGLGALLATAEPNMSAEGLSSLSGIIPDMDGLLATGAQLLGGEASSSGTSSLLGGLMGGNATALLGLNEAFSSLGLDSAMVAQFSQVLLDYVNSEGGQALMQQLQTALL</sequence>
<keyword evidence="1" id="KW-0732">Signal</keyword>
<evidence type="ECO:0000313" key="2">
    <source>
        <dbReference type="EMBL" id="SDJ12936.1"/>
    </source>
</evidence>
<name>A0A1G8R7H0_9GAMM</name>
<dbReference type="RefSeq" id="WP_176819237.1">
    <property type="nucleotide sequence ID" value="NZ_FNEM01000005.1"/>
</dbReference>
<organism evidence="2 3">
    <name type="scientific">Ferrimonas sediminum</name>
    <dbReference type="NCBI Taxonomy" id="718193"/>
    <lineage>
        <taxon>Bacteria</taxon>
        <taxon>Pseudomonadati</taxon>
        <taxon>Pseudomonadota</taxon>
        <taxon>Gammaproteobacteria</taxon>
        <taxon>Alteromonadales</taxon>
        <taxon>Ferrimonadaceae</taxon>
        <taxon>Ferrimonas</taxon>
    </lineage>
</organism>
<proteinExistence type="predicted"/>
<dbReference type="EMBL" id="FNEM01000005">
    <property type="protein sequence ID" value="SDJ12936.1"/>
    <property type="molecule type" value="Genomic_DNA"/>
</dbReference>